<dbReference type="Proteomes" id="UP001065174">
    <property type="component" value="Chromosome"/>
</dbReference>
<evidence type="ECO:0000313" key="2">
    <source>
        <dbReference type="Proteomes" id="UP001065174"/>
    </source>
</evidence>
<gene>
    <name evidence="1" type="ORF">N6H18_00060</name>
</gene>
<dbReference type="InterPro" id="IPR036249">
    <property type="entry name" value="Thioredoxin-like_sf"/>
</dbReference>
<evidence type="ECO:0008006" key="3">
    <source>
        <dbReference type="Google" id="ProtNLM"/>
    </source>
</evidence>
<sequence>MGMIGVLSLIFFLIMFLFWSEEYSHLQAKNSDVHYDVNNSPMINQLGVHIQEKPVYIHFFDPTCKYSRVNIEHLKGLFQSYTEQIDFYLVVRGGYDAIDQDLIARYDLPLSMTVVVDETGDLFALCGVSSTPRAVIFNPNSTLFFEGNYTNGFAFCGASNIKSSAPAVALQFKSKNYQAPLSPVVSGFSCALSI</sequence>
<keyword evidence="2" id="KW-1185">Reference proteome</keyword>
<dbReference type="RefSeq" id="WP_262309803.1">
    <property type="nucleotide sequence ID" value="NZ_CP106679.1"/>
</dbReference>
<protein>
    <recommendedName>
        <fullName evidence="3">AhpC/TSA family protein</fullName>
    </recommendedName>
</protein>
<organism evidence="1 2">
    <name type="scientific">Reichenbachiella agarivorans</name>
    <dbReference type="NCBI Taxonomy" id="2979464"/>
    <lineage>
        <taxon>Bacteria</taxon>
        <taxon>Pseudomonadati</taxon>
        <taxon>Bacteroidota</taxon>
        <taxon>Cytophagia</taxon>
        <taxon>Cytophagales</taxon>
        <taxon>Reichenbachiellaceae</taxon>
        <taxon>Reichenbachiella</taxon>
    </lineage>
</organism>
<dbReference type="SUPFAM" id="SSF52833">
    <property type="entry name" value="Thioredoxin-like"/>
    <property type="match status" value="1"/>
</dbReference>
<name>A0ABY6CSL8_9BACT</name>
<evidence type="ECO:0000313" key="1">
    <source>
        <dbReference type="EMBL" id="UXP32368.1"/>
    </source>
</evidence>
<accession>A0ABY6CSL8</accession>
<reference evidence="1" key="1">
    <citation type="submission" date="2022-09" db="EMBL/GenBank/DDBJ databases">
        <title>Comparative genomics and taxonomic characterization of three novel marine species of genus Reichenbachiella exhibiting antioxidant and polysaccharide degradation activities.</title>
        <authorList>
            <person name="Muhammad N."/>
            <person name="Lee Y.-J."/>
            <person name="Ko J."/>
            <person name="Kim S.-G."/>
        </authorList>
    </citation>
    <scope>NUCLEOTIDE SEQUENCE</scope>
    <source>
        <strain evidence="1">BKB1-1</strain>
    </source>
</reference>
<proteinExistence type="predicted"/>
<dbReference type="EMBL" id="CP106679">
    <property type="protein sequence ID" value="UXP32368.1"/>
    <property type="molecule type" value="Genomic_DNA"/>
</dbReference>
<dbReference type="Gene3D" id="3.40.30.10">
    <property type="entry name" value="Glutaredoxin"/>
    <property type="match status" value="1"/>
</dbReference>